<dbReference type="GO" id="GO:0042254">
    <property type="term" value="P:ribosome biogenesis"/>
    <property type="evidence" value="ECO:0007669"/>
    <property type="project" value="UniProtKB-KW"/>
</dbReference>
<evidence type="ECO:0000256" key="3">
    <source>
        <dbReference type="ARBA" id="ARBA00022517"/>
    </source>
</evidence>
<evidence type="ECO:0000256" key="7">
    <source>
        <dbReference type="ARBA" id="ARBA00032345"/>
    </source>
</evidence>
<dbReference type="InterPro" id="IPR015946">
    <property type="entry name" value="KH_dom-like_a/b"/>
</dbReference>
<keyword evidence="13" id="KW-1185">Reference proteome</keyword>
<dbReference type="RefSeq" id="WP_092343055.1">
    <property type="nucleotide sequence ID" value="NZ_FLSL01000105.1"/>
</dbReference>
<evidence type="ECO:0000313" key="12">
    <source>
        <dbReference type="EMBL" id="CUT17770.1"/>
    </source>
</evidence>
<evidence type="ECO:0000256" key="4">
    <source>
        <dbReference type="ARBA" id="ARBA00022737"/>
    </source>
</evidence>
<feature type="binding site" evidence="8">
    <location>
        <begin position="57"/>
        <end position="61"/>
    </location>
    <ligand>
        <name>GTP</name>
        <dbReference type="ChEBI" id="CHEBI:37565"/>
        <label>1</label>
    </ligand>
</feature>
<dbReference type="PANTHER" id="PTHR43834:SF6">
    <property type="entry name" value="GTPASE DER"/>
    <property type="match status" value="1"/>
</dbReference>
<dbReference type="FunFam" id="3.30.300.20:FF:000004">
    <property type="entry name" value="GTPase Der"/>
    <property type="match status" value="1"/>
</dbReference>
<protein>
    <recommendedName>
        <fullName evidence="2 8">GTPase Der</fullName>
    </recommendedName>
    <alternativeName>
        <fullName evidence="7 8">GTP-binding protein EngA</fullName>
    </alternativeName>
</protein>
<dbReference type="Pfam" id="PF14714">
    <property type="entry name" value="KH_dom-like"/>
    <property type="match status" value="1"/>
</dbReference>
<dbReference type="AlphaFoldDB" id="A0A0S4M4W5"/>
<dbReference type="InterPro" id="IPR032859">
    <property type="entry name" value="KH_dom-like"/>
</dbReference>
<keyword evidence="4 10" id="KW-0677">Repeat</keyword>
<evidence type="ECO:0000313" key="13">
    <source>
        <dbReference type="Proteomes" id="UP000198651"/>
    </source>
</evidence>
<dbReference type="HAMAP" id="MF_00195">
    <property type="entry name" value="GTPase_Der"/>
    <property type="match status" value="1"/>
</dbReference>
<evidence type="ECO:0000256" key="2">
    <source>
        <dbReference type="ARBA" id="ARBA00020953"/>
    </source>
</evidence>
<dbReference type="FunFam" id="3.40.50.300:FF:000057">
    <property type="entry name" value="GTPase Der"/>
    <property type="match status" value="1"/>
</dbReference>
<keyword evidence="6 8" id="KW-0342">GTP-binding</keyword>
<dbReference type="PANTHER" id="PTHR43834">
    <property type="entry name" value="GTPASE DER"/>
    <property type="match status" value="1"/>
</dbReference>
<dbReference type="PATRIC" id="fig|1561003.3.peg.973"/>
<dbReference type="GO" id="GO:0005525">
    <property type="term" value="F:GTP binding"/>
    <property type="evidence" value="ECO:0007669"/>
    <property type="project" value="UniProtKB-UniRule"/>
</dbReference>
<dbReference type="InterPro" id="IPR016484">
    <property type="entry name" value="GTPase_Der"/>
</dbReference>
<organism evidence="12 13">
    <name type="scientific">Candidatus Ichthyocystis hellenicum</name>
    <dbReference type="NCBI Taxonomy" id="1561003"/>
    <lineage>
        <taxon>Bacteria</taxon>
        <taxon>Pseudomonadati</taxon>
        <taxon>Pseudomonadota</taxon>
        <taxon>Betaproteobacteria</taxon>
        <taxon>Burkholderiales</taxon>
        <taxon>Candidatus Ichthyocystis</taxon>
    </lineage>
</organism>
<feature type="binding site" evidence="8">
    <location>
        <begin position="186"/>
        <end position="193"/>
    </location>
    <ligand>
        <name>GTP</name>
        <dbReference type="ChEBI" id="CHEBI:37565"/>
        <label>2</label>
    </ligand>
</feature>
<comment type="caution">
    <text evidence="8">Lacks conserved residue(s) required for the propagation of feature annotation.</text>
</comment>
<sequence length="442" mass="48981">MNYPVLALIGSTNVGKSTLFNRLTRMRDALVADSPGLTRDRHYARVSWYGHHFIAVDTAGIVDSPGNDINRITHEQSLLAIDEADVIFFMVDGRCGLTAEDHSIAADLRRKEKIVFLVVNKTEGGQGFVLAAEFFSLGLGNAIPISAAHGDGVNDLMSAMIGSLPSHFDLSAKSDAVEVPRFAVVGQPNTGKSTFINALLGEDRVVVSPESGTTRDAIVVDFFYKDHRYELIDTAGVRKRNKVTDKIEKLSVIKTLQAIHSCDVALLFIDANHGITVQDLHLSGYLAEEGCAAVIVVNKWELLDFCQRKKFKELLNNQLSFFDFAAVCYISALSSSGIFDVMKKAQSVYDSARRHFSTSKLTRVLMKAVSNQSPPRSGFSRPKLRYAHQGGHNPPLIVIHGNSTQFISDTYKRYLSRFFRRHFHIEGVPLLIEFKGSKNPYV</sequence>
<evidence type="ECO:0000256" key="6">
    <source>
        <dbReference type="ARBA" id="ARBA00023134"/>
    </source>
</evidence>
<evidence type="ECO:0000256" key="9">
    <source>
        <dbReference type="PROSITE-ProRule" id="PRU01049"/>
    </source>
</evidence>
<dbReference type="InterPro" id="IPR006073">
    <property type="entry name" value="GTP-bd"/>
</dbReference>
<evidence type="ECO:0000256" key="10">
    <source>
        <dbReference type="RuleBase" id="RU004481"/>
    </source>
</evidence>
<dbReference type="NCBIfam" id="TIGR00231">
    <property type="entry name" value="small_GTP"/>
    <property type="match status" value="2"/>
</dbReference>
<comment type="function">
    <text evidence="8 10">GTPase that plays an essential role in the late steps of ribosome biogenesis.</text>
</comment>
<dbReference type="STRING" id="1561003.Ark11_0950"/>
<comment type="subunit">
    <text evidence="8">Associates with the 50S ribosomal subunit.</text>
</comment>
<proteinExistence type="inferred from homology"/>
<dbReference type="NCBIfam" id="TIGR03594">
    <property type="entry name" value="GTPase_EngA"/>
    <property type="match status" value="1"/>
</dbReference>
<feature type="binding site" evidence="8">
    <location>
        <begin position="10"/>
        <end position="17"/>
    </location>
    <ligand>
        <name>GTP</name>
        <dbReference type="ChEBI" id="CHEBI:37565"/>
        <label>1</label>
    </ligand>
</feature>
<gene>
    <name evidence="8" type="primary">der</name>
    <name evidence="12" type="ORF">Ark11_0950</name>
</gene>
<dbReference type="Gene3D" id="3.40.50.300">
    <property type="entry name" value="P-loop containing nucleotide triphosphate hydrolases"/>
    <property type="match status" value="2"/>
</dbReference>
<dbReference type="CDD" id="cd01895">
    <property type="entry name" value="EngA2"/>
    <property type="match status" value="1"/>
</dbReference>
<dbReference type="OrthoDB" id="9801473at2"/>
<feature type="binding site" evidence="8">
    <location>
        <begin position="120"/>
        <end position="123"/>
    </location>
    <ligand>
        <name>GTP</name>
        <dbReference type="ChEBI" id="CHEBI:37565"/>
        <label>1</label>
    </ligand>
</feature>
<feature type="domain" description="EngA-type G" evidence="11">
    <location>
        <begin position="4"/>
        <end position="168"/>
    </location>
</feature>
<dbReference type="PROSITE" id="PS51712">
    <property type="entry name" value="G_ENGA"/>
    <property type="match status" value="2"/>
</dbReference>
<evidence type="ECO:0000256" key="1">
    <source>
        <dbReference type="ARBA" id="ARBA00008279"/>
    </source>
</evidence>
<dbReference type="EMBL" id="LN906597">
    <property type="protein sequence ID" value="CUT17770.1"/>
    <property type="molecule type" value="Genomic_DNA"/>
</dbReference>
<evidence type="ECO:0000259" key="11">
    <source>
        <dbReference type="PROSITE" id="PS51712"/>
    </source>
</evidence>
<name>A0A0S4M4W5_9BURK</name>
<feature type="domain" description="EngA-type G" evidence="11">
    <location>
        <begin position="180"/>
        <end position="353"/>
    </location>
</feature>
<dbReference type="InterPro" id="IPR031166">
    <property type="entry name" value="G_ENGA"/>
</dbReference>
<evidence type="ECO:0000256" key="5">
    <source>
        <dbReference type="ARBA" id="ARBA00022741"/>
    </source>
</evidence>
<feature type="binding site" evidence="8">
    <location>
        <begin position="233"/>
        <end position="237"/>
    </location>
    <ligand>
        <name>GTP</name>
        <dbReference type="ChEBI" id="CHEBI:37565"/>
        <label>2</label>
    </ligand>
</feature>
<dbReference type="PRINTS" id="PR00326">
    <property type="entry name" value="GTP1OBG"/>
</dbReference>
<dbReference type="CDD" id="cd01894">
    <property type="entry name" value="EngA1"/>
    <property type="match status" value="1"/>
</dbReference>
<dbReference type="Proteomes" id="UP000198651">
    <property type="component" value="Chromosome I"/>
</dbReference>
<comment type="similarity">
    <text evidence="1 8 9 10">Belongs to the TRAFAC class TrmE-Era-EngA-EngB-Septin-like GTPase superfamily. EngA (Der) GTPase family.</text>
</comment>
<dbReference type="GO" id="GO:0043022">
    <property type="term" value="F:ribosome binding"/>
    <property type="evidence" value="ECO:0007669"/>
    <property type="project" value="TreeGrafter"/>
</dbReference>
<evidence type="ECO:0000256" key="8">
    <source>
        <dbReference type="HAMAP-Rule" id="MF_00195"/>
    </source>
</evidence>
<dbReference type="Gene3D" id="3.30.300.20">
    <property type="match status" value="1"/>
</dbReference>
<dbReference type="SUPFAM" id="SSF52540">
    <property type="entry name" value="P-loop containing nucleoside triphosphate hydrolases"/>
    <property type="match status" value="2"/>
</dbReference>
<dbReference type="PIRSF" id="PIRSF006485">
    <property type="entry name" value="GTP-binding_EngA"/>
    <property type="match status" value="1"/>
</dbReference>
<accession>A0A0S4M4W5</accession>
<keyword evidence="5 8" id="KW-0547">Nucleotide-binding</keyword>
<dbReference type="InterPro" id="IPR005225">
    <property type="entry name" value="Small_GTP-bd"/>
</dbReference>
<keyword evidence="3 8" id="KW-0690">Ribosome biogenesis</keyword>
<reference evidence="13" key="1">
    <citation type="submission" date="2015-11" db="EMBL/GenBank/DDBJ databases">
        <authorList>
            <person name="Seth-Smith H.M.B."/>
        </authorList>
    </citation>
    <scope>NUCLEOTIDE SEQUENCE [LARGE SCALE GENOMIC DNA]</scope>
    <source>
        <strain evidence="13">2013Ark11</strain>
    </source>
</reference>
<dbReference type="Pfam" id="PF01926">
    <property type="entry name" value="MMR_HSR1"/>
    <property type="match status" value="2"/>
</dbReference>
<dbReference type="FunFam" id="3.40.50.300:FF:000040">
    <property type="entry name" value="GTPase Der"/>
    <property type="match status" value="1"/>
</dbReference>
<dbReference type="InterPro" id="IPR027417">
    <property type="entry name" value="P-loop_NTPase"/>
</dbReference>